<evidence type="ECO:0000256" key="2">
    <source>
        <dbReference type="ARBA" id="ARBA00022692"/>
    </source>
</evidence>
<evidence type="ECO:0000256" key="5">
    <source>
        <dbReference type="SAM" id="MobiDB-lite"/>
    </source>
</evidence>
<keyword evidence="3 6" id="KW-1133">Transmembrane helix</keyword>
<keyword evidence="1" id="KW-1003">Cell membrane</keyword>
<proteinExistence type="predicted"/>
<name>A0A382CLW7_9ZZZZ</name>
<evidence type="ECO:0000256" key="4">
    <source>
        <dbReference type="ARBA" id="ARBA00023136"/>
    </source>
</evidence>
<evidence type="ECO:0008006" key="8">
    <source>
        <dbReference type="Google" id="ProtNLM"/>
    </source>
</evidence>
<gene>
    <name evidence="7" type="ORF">METZ01_LOCUS179141</name>
</gene>
<reference evidence="7" key="1">
    <citation type="submission" date="2018-05" db="EMBL/GenBank/DDBJ databases">
        <authorList>
            <person name="Lanie J.A."/>
            <person name="Ng W.-L."/>
            <person name="Kazmierczak K.M."/>
            <person name="Andrzejewski T.M."/>
            <person name="Davidsen T.M."/>
            <person name="Wayne K.J."/>
            <person name="Tettelin H."/>
            <person name="Glass J.I."/>
            <person name="Rusch D."/>
            <person name="Podicherti R."/>
            <person name="Tsui H.-C.T."/>
            <person name="Winkler M.E."/>
        </authorList>
    </citation>
    <scope>NUCLEOTIDE SEQUENCE</scope>
</reference>
<evidence type="ECO:0000256" key="3">
    <source>
        <dbReference type="ARBA" id="ARBA00022989"/>
    </source>
</evidence>
<feature type="transmembrane region" description="Helical" evidence="6">
    <location>
        <begin position="85"/>
        <end position="103"/>
    </location>
</feature>
<sequence>MSSSEDTEPQDVPARPTPAKRRVQGGRVTPKGTRAGAPPSNSLSAGHEPSPTWVAALMFGLLGLGILIIFFNYVGWMPGGTSNGILLLGLGSILGGIITATQYH</sequence>
<accession>A0A382CLW7</accession>
<feature type="region of interest" description="Disordered" evidence="5">
    <location>
        <begin position="1"/>
        <end position="48"/>
    </location>
</feature>
<keyword evidence="4 6" id="KW-0472">Membrane</keyword>
<evidence type="ECO:0000313" key="7">
    <source>
        <dbReference type="EMBL" id="SVB26287.1"/>
    </source>
</evidence>
<evidence type="ECO:0000256" key="6">
    <source>
        <dbReference type="SAM" id="Phobius"/>
    </source>
</evidence>
<keyword evidence="2 6" id="KW-0812">Transmembrane</keyword>
<dbReference type="AlphaFoldDB" id="A0A382CLW7"/>
<dbReference type="Pfam" id="PF06781">
    <property type="entry name" value="CrgA"/>
    <property type="match status" value="1"/>
</dbReference>
<organism evidence="7">
    <name type="scientific">marine metagenome</name>
    <dbReference type="NCBI Taxonomy" id="408172"/>
    <lineage>
        <taxon>unclassified sequences</taxon>
        <taxon>metagenomes</taxon>
        <taxon>ecological metagenomes</taxon>
    </lineage>
</organism>
<feature type="transmembrane region" description="Helical" evidence="6">
    <location>
        <begin position="53"/>
        <end position="73"/>
    </location>
</feature>
<dbReference type="EMBL" id="UINC01034832">
    <property type="protein sequence ID" value="SVB26287.1"/>
    <property type="molecule type" value="Genomic_DNA"/>
</dbReference>
<dbReference type="InterPro" id="IPR009619">
    <property type="entry name" value="CrgA"/>
</dbReference>
<protein>
    <recommendedName>
        <fullName evidence="8">Cell division protein CrgA</fullName>
    </recommendedName>
</protein>
<evidence type="ECO:0000256" key="1">
    <source>
        <dbReference type="ARBA" id="ARBA00022475"/>
    </source>
</evidence>